<keyword evidence="3" id="KW-0808">Transferase</keyword>
<dbReference type="GO" id="GO:0018104">
    <property type="term" value="P:peptidoglycan-protein cross-linking"/>
    <property type="evidence" value="ECO:0007669"/>
    <property type="project" value="TreeGrafter"/>
</dbReference>
<comment type="similarity">
    <text evidence="2">Belongs to the YkuD family.</text>
</comment>
<evidence type="ECO:0000259" key="10">
    <source>
        <dbReference type="PROSITE" id="PS52029"/>
    </source>
</evidence>
<keyword evidence="9" id="KW-1133">Transmembrane helix</keyword>
<dbReference type="GO" id="GO:0071972">
    <property type="term" value="F:peptidoglycan L,D-transpeptidase activity"/>
    <property type="evidence" value="ECO:0007669"/>
    <property type="project" value="TreeGrafter"/>
</dbReference>
<evidence type="ECO:0000256" key="2">
    <source>
        <dbReference type="ARBA" id="ARBA00005992"/>
    </source>
</evidence>
<keyword evidence="4 7" id="KW-0133">Cell shape</keyword>
<dbReference type="InterPro" id="IPR002110">
    <property type="entry name" value="Ankyrin_rpt"/>
</dbReference>
<evidence type="ECO:0000256" key="5">
    <source>
        <dbReference type="ARBA" id="ARBA00022984"/>
    </source>
</evidence>
<evidence type="ECO:0000256" key="1">
    <source>
        <dbReference type="ARBA" id="ARBA00004752"/>
    </source>
</evidence>
<dbReference type="Gene3D" id="1.25.40.20">
    <property type="entry name" value="Ankyrin repeat-containing domain"/>
    <property type="match status" value="1"/>
</dbReference>
<gene>
    <name evidence="11" type="ORF">SAMN02745166_02494</name>
</gene>
<dbReference type="PANTHER" id="PTHR30582">
    <property type="entry name" value="L,D-TRANSPEPTIDASE"/>
    <property type="match status" value="1"/>
</dbReference>
<feature type="domain" description="L,D-TPase catalytic" evidence="10">
    <location>
        <begin position="343"/>
        <end position="451"/>
    </location>
</feature>
<dbReference type="GO" id="GO:0071555">
    <property type="term" value="P:cell wall organization"/>
    <property type="evidence" value="ECO:0007669"/>
    <property type="project" value="UniProtKB-UniRule"/>
</dbReference>
<dbReference type="InterPro" id="IPR005490">
    <property type="entry name" value="LD_TPept_cat_dom"/>
</dbReference>
<comment type="pathway">
    <text evidence="1 7">Cell wall biogenesis; peptidoglycan biosynthesis.</text>
</comment>
<dbReference type="PANTHER" id="PTHR30582:SF2">
    <property type="entry name" value="L,D-TRANSPEPTIDASE YCIB-RELATED"/>
    <property type="match status" value="1"/>
</dbReference>
<dbReference type="SUPFAM" id="SSF48403">
    <property type="entry name" value="Ankyrin repeat"/>
    <property type="match status" value="1"/>
</dbReference>
<evidence type="ECO:0000256" key="9">
    <source>
        <dbReference type="SAM" id="Phobius"/>
    </source>
</evidence>
<evidence type="ECO:0000256" key="6">
    <source>
        <dbReference type="ARBA" id="ARBA00023316"/>
    </source>
</evidence>
<dbReference type="InterPro" id="IPR036770">
    <property type="entry name" value="Ankyrin_rpt-contain_sf"/>
</dbReference>
<dbReference type="GO" id="GO:0008360">
    <property type="term" value="P:regulation of cell shape"/>
    <property type="evidence" value="ECO:0007669"/>
    <property type="project" value="UniProtKB-UniRule"/>
</dbReference>
<dbReference type="Proteomes" id="UP000190774">
    <property type="component" value="Unassembled WGS sequence"/>
</dbReference>
<protein>
    <submittedName>
        <fullName evidence="11">L,D-transpeptidase catalytic domain</fullName>
    </submittedName>
</protein>
<evidence type="ECO:0000256" key="8">
    <source>
        <dbReference type="SAM" id="MobiDB-lite"/>
    </source>
</evidence>
<dbReference type="GO" id="GO:0005576">
    <property type="term" value="C:extracellular region"/>
    <property type="evidence" value="ECO:0007669"/>
    <property type="project" value="TreeGrafter"/>
</dbReference>
<evidence type="ECO:0000256" key="3">
    <source>
        <dbReference type="ARBA" id="ARBA00022679"/>
    </source>
</evidence>
<feature type="active site" description="Proton donor/acceptor" evidence="7">
    <location>
        <position position="414"/>
    </location>
</feature>
<feature type="active site" description="Nucleophile" evidence="7">
    <location>
        <position position="427"/>
    </location>
</feature>
<dbReference type="Gene3D" id="2.40.440.10">
    <property type="entry name" value="L,D-transpeptidase catalytic domain-like"/>
    <property type="match status" value="1"/>
</dbReference>
<dbReference type="InterPro" id="IPR050979">
    <property type="entry name" value="LD-transpeptidase"/>
</dbReference>
<dbReference type="UniPathway" id="UPA00219"/>
<sequence length="452" mass="49038">MAVVPTPWKWPLDTTLPPAKHFIPMVRKSSWIQGLFAWLLPATVGTAVGGGMIAILSQPDSKTRVTLASLTTNQVVPPTATLLKPEPVPTVVPKPRPKTPAASDMVAVPQPANPAPLAAKKAAVALPPATPAKPWEWQPLVDDVRERFRTDIPDLGAMPLLHYAVLLDDAEWIDQLIGRGASANEPTPGGDTALCIAIRHMAGESARALLHGGADALQPGFERQPPIILASLRRGPDTLRALITAGADPNTRFTSPVSKTVLDRVMIRDLKHSLENDRGVTALIACAARGDVEGAAELLRAGAKPGLCTTRYKRYPINFAATQGYLFLMRIILGRQPESEPEILVTVDLTQQRAWVMKEGLIIDSCLVSTGREGYSTPAGRYVVTDKHRSWTSTLYHVAMPFFMRLNCSAIGLHSGYVTGRPASHGCIRLPYEKAKKFFDIVRVGDEVQIVH</sequence>
<keyword evidence="12" id="KW-1185">Reference proteome</keyword>
<dbReference type="Pfam" id="PF03734">
    <property type="entry name" value="YkuD"/>
    <property type="match status" value="1"/>
</dbReference>
<dbReference type="EMBL" id="FUYE01000007">
    <property type="protein sequence ID" value="SKA96916.1"/>
    <property type="molecule type" value="Genomic_DNA"/>
</dbReference>
<accession>A0A1T4Y599</accession>
<name>A0A1T4Y599_9BACT</name>
<dbReference type="InterPro" id="IPR038063">
    <property type="entry name" value="Transpep_catalytic_dom"/>
</dbReference>
<keyword evidence="5 7" id="KW-0573">Peptidoglycan synthesis</keyword>
<evidence type="ECO:0000313" key="12">
    <source>
        <dbReference type="Proteomes" id="UP000190774"/>
    </source>
</evidence>
<dbReference type="SMART" id="SM00248">
    <property type="entry name" value="ANK"/>
    <property type="match status" value="5"/>
</dbReference>
<dbReference type="PROSITE" id="PS52029">
    <property type="entry name" value="LD_TPASE"/>
    <property type="match status" value="1"/>
</dbReference>
<evidence type="ECO:0000313" key="11">
    <source>
        <dbReference type="EMBL" id="SKA96916.1"/>
    </source>
</evidence>
<dbReference type="AlphaFoldDB" id="A0A1T4Y599"/>
<evidence type="ECO:0000256" key="7">
    <source>
        <dbReference type="PROSITE-ProRule" id="PRU01373"/>
    </source>
</evidence>
<feature type="region of interest" description="Disordered" evidence="8">
    <location>
        <begin position="86"/>
        <end position="106"/>
    </location>
</feature>
<dbReference type="STRING" id="48467.SAMN02745166_02494"/>
<dbReference type="OrthoDB" id="189120at2"/>
<dbReference type="SUPFAM" id="SSF141523">
    <property type="entry name" value="L,D-transpeptidase catalytic domain-like"/>
    <property type="match status" value="1"/>
</dbReference>
<keyword evidence="9" id="KW-0812">Transmembrane</keyword>
<keyword evidence="6 7" id="KW-0961">Cell wall biogenesis/degradation</keyword>
<evidence type="ECO:0000256" key="4">
    <source>
        <dbReference type="ARBA" id="ARBA00022960"/>
    </source>
</evidence>
<keyword evidence="9" id="KW-0472">Membrane</keyword>
<proteinExistence type="inferred from homology"/>
<organism evidence="11 12">
    <name type="scientific">Prosthecobacter debontii</name>
    <dbReference type="NCBI Taxonomy" id="48467"/>
    <lineage>
        <taxon>Bacteria</taxon>
        <taxon>Pseudomonadati</taxon>
        <taxon>Verrucomicrobiota</taxon>
        <taxon>Verrucomicrobiia</taxon>
        <taxon>Verrucomicrobiales</taxon>
        <taxon>Verrucomicrobiaceae</taxon>
        <taxon>Prosthecobacter</taxon>
    </lineage>
</organism>
<dbReference type="CDD" id="cd16913">
    <property type="entry name" value="YkuD_like"/>
    <property type="match status" value="1"/>
</dbReference>
<reference evidence="12" key="1">
    <citation type="submission" date="2017-02" db="EMBL/GenBank/DDBJ databases">
        <authorList>
            <person name="Varghese N."/>
            <person name="Submissions S."/>
        </authorList>
    </citation>
    <scope>NUCLEOTIDE SEQUENCE [LARGE SCALE GENOMIC DNA]</scope>
    <source>
        <strain evidence="12">ATCC 700200</strain>
    </source>
</reference>
<dbReference type="Pfam" id="PF12796">
    <property type="entry name" value="Ank_2"/>
    <property type="match status" value="1"/>
</dbReference>
<dbReference type="GO" id="GO:0016740">
    <property type="term" value="F:transferase activity"/>
    <property type="evidence" value="ECO:0007669"/>
    <property type="project" value="UniProtKB-KW"/>
</dbReference>
<feature type="transmembrane region" description="Helical" evidence="9">
    <location>
        <begin position="35"/>
        <end position="56"/>
    </location>
</feature>